<dbReference type="PROSITE" id="PS51257">
    <property type="entry name" value="PROKAR_LIPOPROTEIN"/>
    <property type="match status" value="1"/>
</dbReference>
<proteinExistence type="predicted"/>
<dbReference type="Proteomes" id="UP001248819">
    <property type="component" value="Unassembled WGS sequence"/>
</dbReference>
<gene>
    <name evidence="1" type="ORF">RM529_00430</name>
</gene>
<accession>A0ABU3CQF6</accession>
<dbReference type="EMBL" id="JAVRHP010000001">
    <property type="protein sequence ID" value="MDT0648588.1"/>
    <property type="molecule type" value="Genomic_DNA"/>
</dbReference>
<evidence type="ECO:0000313" key="2">
    <source>
        <dbReference type="Proteomes" id="UP001248819"/>
    </source>
</evidence>
<organism evidence="1 2">
    <name type="scientific">Autumnicola edwardsiae</name>
    <dbReference type="NCBI Taxonomy" id="3075594"/>
    <lineage>
        <taxon>Bacteria</taxon>
        <taxon>Pseudomonadati</taxon>
        <taxon>Bacteroidota</taxon>
        <taxon>Flavobacteriia</taxon>
        <taxon>Flavobacteriales</taxon>
        <taxon>Flavobacteriaceae</taxon>
        <taxon>Autumnicola</taxon>
    </lineage>
</organism>
<keyword evidence="2" id="KW-1185">Reference proteome</keyword>
<reference evidence="1 2" key="1">
    <citation type="submission" date="2023-09" db="EMBL/GenBank/DDBJ databases">
        <authorList>
            <person name="Rey-Velasco X."/>
        </authorList>
    </citation>
    <scope>NUCLEOTIDE SEQUENCE [LARGE SCALE GENOMIC DNA]</scope>
    <source>
        <strain evidence="1 2">F297</strain>
    </source>
</reference>
<protein>
    <recommendedName>
        <fullName evidence="3">Lipoprotein</fullName>
    </recommendedName>
</protein>
<dbReference type="RefSeq" id="WP_311482767.1">
    <property type="nucleotide sequence ID" value="NZ_JAVRHP010000001.1"/>
</dbReference>
<evidence type="ECO:0008006" key="3">
    <source>
        <dbReference type="Google" id="ProtNLM"/>
    </source>
</evidence>
<comment type="caution">
    <text evidence="1">The sequence shown here is derived from an EMBL/GenBank/DDBJ whole genome shotgun (WGS) entry which is preliminary data.</text>
</comment>
<sequence length="167" mass="19381">MKAQTLLTILTIVISLFTFSCNTKIKSQEKPENFDWLIGQWERTNEEQGKTTFENWDKISDFSYSGIGFTMQDGDTIKQEKIRLIKQNDTWDLIVKIPEETKDITFGLTDFTHNSFTCINDSINFPNQIKYWTENNKLKATVSGADLNIPFEFEKIKGKKPTHNNNV</sequence>
<evidence type="ECO:0000313" key="1">
    <source>
        <dbReference type="EMBL" id="MDT0648588.1"/>
    </source>
</evidence>
<name>A0ABU3CQF6_9FLAO</name>